<feature type="transmembrane region" description="Helical" evidence="7">
    <location>
        <begin position="204"/>
        <end position="221"/>
    </location>
</feature>
<feature type="compositionally biased region" description="Polar residues" evidence="6">
    <location>
        <begin position="265"/>
        <end position="280"/>
    </location>
</feature>
<evidence type="ECO:0000256" key="4">
    <source>
        <dbReference type="ARBA" id="ARBA00022989"/>
    </source>
</evidence>
<evidence type="ECO:0000256" key="3">
    <source>
        <dbReference type="ARBA" id="ARBA00022692"/>
    </source>
</evidence>
<gene>
    <name evidence="8" type="ORF">GCU56_19210</name>
</gene>
<dbReference type="Pfam" id="PF09678">
    <property type="entry name" value="Caa3_CtaG"/>
    <property type="match status" value="1"/>
</dbReference>
<evidence type="ECO:0000313" key="9">
    <source>
        <dbReference type="Proteomes" id="UP000470246"/>
    </source>
</evidence>
<evidence type="ECO:0000256" key="7">
    <source>
        <dbReference type="SAM" id="Phobius"/>
    </source>
</evidence>
<evidence type="ECO:0000256" key="2">
    <source>
        <dbReference type="ARBA" id="ARBA00022475"/>
    </source>
</evidence>
<keyword evidence="2" id="KW-1003">Cell membrane</keyword>
<evidence type="ECO:0000256" key="5">
    <source>
        <dbReference type="ARBA" id="ARBA00023136"/>
    </source>
</evidence>
<sequence>MLLAGLLVAAGLYVAAGWHCRSPWPLARTASWLLGLACVGAGAALGGGHGDLRAHMAGHLLLGMLGPLLLVLAAPVTLALRALPVTGARRLARLLRTPVARWATDPLVAVPLNSAGLWVLYGTGLHTAAAHRPALAALVSLHVLVSGYLATAAVLGVDPAPHRRGVGARAAALAAGMAAHDVLAKLLYASPPAGTTHAEEGARLMYDGGTVVSLAVAAVLWRRWYVSRAAAREGAARPGTPVPARGRAGGRRGPVPRPGQRTGQATSRCGSSGATSRALR</sequence>
<dbReference type="InterPro" id="IPR019108">
    <property type="entry name" value="Caa3_assmbl_CtaG-rel"/>
</dbReference>
<evidence type="ECO:0000256" key="6">
    <source>
        <dbReference type="SAM" id="MobiDB-lite"/>
    </source>
</evidence>
<feature type="region of interest" description="Disordered" evidence="6">
    <location>
        <begin position="235"/>
        <end position="280"/>
    </location>
</feature>
<keyword evidence="4 7" id="KW-1133">Transmembrane helix</keyword>
<feature type="transmembrane region" description="Helical" evidence="7">
    <location>
        <begin position="60"/>
        <end position="83"/>
    </location>
</feature>
<dbReference type="AlphaFoldDB" id="A0A7K3W5K2"/>
<evidence type="ECO:0000256" key="1">
    <source>
        <dbReference type="ARBA" id="ARBA00004651"/>
    </source>
</evidence>
<keyword evidence="9" id="KW-1185">Reference proteome</keyword>
<reference evidence="8 9" key="1">
    <citation type="submission" date="2020-02" db="EMBL/GenBank/DDBJ databases">
        <title>Geodermatophilus sabuli CPCC 205279 I12A-02694.</title>
        <authorList>
            <person name="Jiang Z."/>
        </authorList>
    </citation>
    <scope>NUCLEOTIDE SEQUENCE [LARGE SCALE GENOMIC DNA]</scope>
    <source>
        <strain evidence="8 9">I12A-02694</strain>
    </source>
</reference>
<dbReference type="Proteomes" id="UP000470246">
    <property type="component" value="Unassembled WGS sequence"/>
</dbReference>
<dbReference type="EMBL" id="JAAGWF010000022">
    <property type="protein sequence ID" value="NEK59988.1"/>
    <property type="molecule type" value="Genomic_DNA"/>
</dbReference>
<keyword evidence="5 7" id="KW-0472">Membrane</keyword>
<keyword evidence="3 7" id="KW-0812">Transmembrane</keyword>
<comment type="subcellular location">
    <subcellularLocation>
        <location evidence="1">Cell membrane</location>
        <topology evidence="1">Multi-pass membrane protein</topology>
    </subcellularLocation>
</comment>
<organism evidence="8 9">
    <name type="scientific">Geodermatophilus sabuli</name>
    <dbReference type="NCBI Taxonomy" id="1564158"/>
    <lineage>
        <taxon>Bacteria</taxon>
        <taxon>Bacillati</taxon>
        <taxon>Actinomycetota</taxon>
        <taxon>Actinomycetes</taxon>
        <taxon>Geodermatophilales</taxon>
        <taxon>Geodermatophilaceae</taxon>
        <taxon>Geodermatophilus</taxon>
    </lineage>
</organism>
<accession>A0A7K3W5K2</accession>
<feature type="transmembrane region" description="Helical" evidence="7">
    <location>
        <begin position="134"/>
        <end position="157"/>
    </location>
</feature>
<evidence type="ECO:0000313" key="8">
    <source>
        <dbReference type="EMBL" id="NEK59988.1"/>
    </source>
</evidence>
<feature type="transmembrane region" description="Helical" evidence="7">
    <location>
        <begin position="26"/>
        <end position="48"/>
    </location>
</feature>
<comment type="caution">
    <text evidence="8">The sequence shown here is derived from an EMBL/GenBank/DDBJ whole genome shotgun (WGS) entry which is preliminary data.</text>
</comment>
<protein>
    <submittedName>
        <fullName evidence="8">Cytochrome c oxidase assembly protein</fullName>
    </submittedName>
</protein>
<proteinExistence type="predicted"/>
<name>A0A7K3W5K2_9ACTN</name>
<dbReference type="GO" id="GO:0005886">
    <property type="term" value="C:plasma membrane"/>
    <property type="evidence" value="ECO:0007669"/>
    <property type="project" value="UniProtKB-SubCell"/>
</dbReference>
<feature type="compositionally biased region" description="Low complexity" evidence="6">
    <location>
        <begin position="236"/>
        <end position="246"/>
    </location>
</feature>
<feature type="transmembrane region" description="Helical" evidence="7">
    <location>
        <begin position="103"/>
        <end position="122"/>
    </location>
</feature>